<dbReference type="Proteomes" id="UP000214720">
    <property type="component" value="Unassembled WGS sequence"/>
</dbReference>
<dbReference type="AlphaFoldDB" id="A0A226X3C8"/>
<dbReference type="EMBL" id="MTHB01000087">
    <property type="protein sequence ID" value="OXC77952.1"/>
    <property type="molecule type" value="Genomic_DNA"/>
</dbReference>
<evidence type="ECO:0000256" key="1">
    <source>
        <dbReference type="SAM" id="MobiDB-lite"/>
    </source>
</evidence>
<organism evidence="2 3">
    <name type="scientific">Caballeronia sordidicola</name>
    <name type="common">Burkholderia sordidicola</name>
    <dbReference type="NCBI Taxonomy" id="196367"/>
    <lineage>
        <taxon>Bacteria</taxon>
        <taxon>Pseudomonadati</taxon>
        <taxon>Pseudomonadota</taxon>
        <taxon>Betaproteobacteria</taxon>
        <taxon>Burkholderiales</taxon>
        <taxon>Burkholderiaceae</taxon>
        <taxon>Caballeronia</taxon>
    </lineage>
</organism>
<sequence>MSKARIVEVVANAVSPEAAAPLASMKKDEAAAAEIRFSESRWIPEVLTNREAATGHSYEIEDEDANEVGAEEDTNEV</sequence>
<protein>
    <submittedName>
        <fullName evidence="2">Plasmid stabilization protein</fullName>
    </submittedName>
</protein>
<name>A0A226X3C8_CABSO</name>
<comment type="caution">
    <text evidence="2">The sequence shown here is derived from an EMBL/GenBank/DDBJ whole genome shotgun (WGS) entry which is preliminary data.</text>
</comment>
<proteinExistence type="predicted"/>
<evidence type="ECO:0000313" key="2">
    <source>
        <dbReference type="EMBL" id="OXC77952.1"/>
    </source>
</evidence>
<feature type="compositionally biased region" description="Acidic residues" evidence="1">
    <location>
        <begin position="60"/>
        <end position="77"/>
    </location>
</feature>
<reference evidence="3" key="1">
    <citation type="submission" date="2017-01" db="EMBL/GenBank/DDBJ databases">
        <title>Genome Analysis of Deinococcus marmoris KOPRI26562.</title>
        <authorList>
            <person name="Kim J.H."/>
            <person name="Oh H.-M."/>
        </authorList>
    </citation>
    <scope>NUCLEOTIDE SEQUENCE [LARGE SCALE GENOMIC DNA]</scope>
    <source>
        <strain evidence="3">PAMC 26633</strain>
    </source>
</reference>
<evidence type="ECO:0000313" key="3">
    <source>
        <dbReference type="Proteomes" id="UP000214720"/>
    </source>
</evidence>
<accession>A0A226X3C8</accession>
<feature type="region of interest" description="Disordered" evidence="1">
    <location>
        <begin position="51"/>
        <end position="77"/>
    </location>
</feature>
<gene>
    <name evidence="2" type="ORF">BSU04_14320</name>
</gene>